<evidence type="ECO:0000313" key="3">
    <source>
        <dbReference type="EMBL" id="MFD1547393.1"/>
    </source>
</evidence>
<dbReference type="InterPro" id="IPR009081">
    <property type="entry name" value="PP-bd_ACP"/>
</dbReference>
<dbReference type="InterPro" id="IPR025110">
    <property type="entry name" value="AMP-bd_C"/>
</dbReference>
<dbReference type="InterPro" id="IPR000873">
    <property type="entry name" value="AMP-dep_synth/lig_dom"/>
</dbReference>
<name>A0ABW4GYI9_9ACTN</name>
<comment type="caution">
    <text evidence="3">The sequence shown here is derived from an EMBL/GenBank/DDBJ whole genome shotgun (WGS) entry which is preliminary data.</text>
</comment>
<sequence length="1030" mass="110347">MLPQQEELLFLSLFDDRSAAACHRQLVVDLRGPVDLPALRRAAEEVVAAHEILRACVRRRRQVVAGSAGPAWVERDLSASGDAEARPCVSGDAEVLLSASAEALSCASGGAEALLRADYSRGFDLAAPPLLRFLALRLAPDRHRLALTGHAMVMDGRSAGLILDELLLRYRGHRPDPPPLAPARPPSATEPPLAPARPPSATEPPRPAARPSSAVELPDRPTLLVPDASLTTALVPDISLATAWPESIVLPVPKGLADLGSSRTDMLAAAWAMVLAEHTGRTDPVLGIAQRQGPPEAIGPLTALVPLWVRLDPEESFAVLLKRVRRLTEQGPPPTENRLFDTLVLPPEATPATIHDAAVTRVRHRHGQRCALTLTWDDPDHITLSRRPEQLTKEQTRHLADRLMRTLEAAAGEPDLPLHRLRTVDPSGHSPAPRRVRRDPMPRLFETQARATPDATALEWPDGRLTYARLNARANQLARHLRQQGAERERIVAIALPPSPELVITALAVMKAGAAFLPLDPAYPAGRIAQAVELAQPVALVTESGSTIAGIPTIAPDARDIARHAGIPTIALDAPDIARQPDTDLGEVALRPEHPAYVIFTSGSTGEPKGVVVPHTGLAAMVATQVERLGAGPGARVLQFSSPGFDAWGWEVAMALLTGGTLVMTGGGRVDLLSDPRRLDPLAITHATLTPAALAVLPEQGTLPGAALILAGERLQPDLVERWAAGRRLFNAYGPTESTVCATISDPLTSSAAPPIGRPVVNAQTYVLDPWLRPLPEGVTGELYLAGPGLARGYLNRPGLTAERFIANPFGAPGERMYRTGDLARWEPDGQLSFIGRADQQVKVRGNRVELGEVEAVLSAHPSVKQAAVVVRDQRLVAYVTPPPVAQDLREHVSGALPDYMVPSTFTALAALPLTPHGKLDRQALDRQALDRQALDRAPEVPRSGTPPRTSRERILCALFARALRTEQVSVDDDFFALGGDSRRAMALVSDLEDAMAVRLPIRALYEAPSVERLLSHPALSASPAEGTPP</sequence>
<protein>
    <submittedName>
        <fullName evidence="3">Non-ribosomal peptide synthetase</fullName>
    </submittedName>
</protein>
<dbReference type="Pfam" id="PF00550">
    <property type="entry name" value="PP-binding"/>
    <property type="match status" value="1"/>
</dbReference>
<dbReference type="InterPro" id="IPR020845">
    <property type="entry name" value="AMP-binding_CS"/>
</dbReference>
<dbReference type="Pfam" id="PF13193">
    <property type="entry name" value="AMP-binding_C"/>
    <property type="match status" value="1"/>
</dbReference>
<reference evidence="4" key="1">
    <citation type="journal article" date="2019" name="Int. J. Syst. Evol. Microbiol.">
        <title>The Global Catalogue of Microorganisms (GCM) 10K type strain sequencing project: providing services to taxonomists for standard genome sequencing and annotation.</title>
        <authorList>
            <consortium name="The Broad Institute Genomics Platform"/>
            <consortium name="The Broad Institute Genome Sequencing Center for Infectious Disease"/>
            <person name="Wu L."/>
            <person name="Ma J."/>
        </authorList>
    </citation>
    <scope>NUCLEOTIDE SEQUENCE [LARGE SCALE GENOMIC DNA]</scope>
    <source>
        <strain evidence="4">CGMCC 1.15399</strain>
    </source>
</reference>
<evidence type="ECO:0000259" key="2">
    <source>
        <dbReference type="PROSITE" id="PS50075"/>
    </source>
</evidence>
<accession>A0ABW4GYI9</accession>
<dbReference type="PANTHER" id="PTHR45527">
    <property type="entry name" value="NONRIBOSOMAL PEPTIDE SYNTHETASE"/>
    <property type="match status" value="1"/>
</dbReference>
<feature type="compositionally biased region" description="Pro residues" evidence="1">
    <location>
        <begin position="177"/>
        <end position="208"/>
    </location>
</feature>
<feature type="compositionally biased region" description="Basic and acidic residues" evidence="1">
    <location>
        <begin position="931"/>
        <end position="940"/>
    </location>
</feature>
<dbReference type="NCBIfam" id="TIGR01733">
    <property type="entry name" value="AA-adenyl-dom"/>
    <property type="match status" value="1"/>
</dbReference>
<feature type="domain" description="Carrier" evidence="2">
    <location>
        <begin position="947"/>
        <end position="1022"/>
    </location>
</feature>
<dbReference type="PROSITE" id="PS00455">
    <property type="entry name" value="AMP_BINDING"/>
    <property type="match status" value="1"/>
</dbReference>
<keyword evidence="4" id="KW-1185">Reference proteome</keyword>
<dbReference type="Pfam" id="PF00501">
    <property type="entry name" value="AMP-binding"/>
    <property type="match status" value="1"/>
</dbReference>
<dbReference type="EMBL" id="JBHUCM010000075">
    <property type="protein sequence ID" value="MFD1547393.1"/>
    <property type="molecule type" value="Genomic_DNA"/>
</dbReference>
<feature type="region of interest" description="Disordered" evidence="1">
    <location>
        <begin position="173"/>
        <end position="220"/>
    </location>
</feature>
<evidence type="ECO:0000256" key="1">
    <source>
        <dbReference type="SAM" id="MobiDB-lite"/>
    </source>
</evidence>
<proteinExistence type="predicted"/>
<dbReference type="Pfam" id="PF00668">
    <property type="entry name" value="Condensation"/>
    <property type="match status" value="1"/>
</dbReference>
<dbReference type="Proteomes" id="UP001597097">
    <property type="component" value="Unassembled WGS sequence"/>
</dbReference>
<dbReference type="PROSITE" id="PS50075">
    <property type="entry name" value="CARRIER"/>
    <property type="match status" value="1"/>
</dbReference>
<organism evidence="3 4">
    <name type="scientific">Nonomuraea guangzhouensis</name>
    <dbReference type="NCBI Taxonomy" id="1291555"/>
    <lineage>
        <taxon>Bacteria</taxon>
        <taxon>Bacillati</taxon>
        <taxon>Actinomycetota</taxon>
        <taxon>Actinomycetes</taxon>
        <taxon>Streptosporangiales</taxon>
        <taxon>Streptosporangiaceae</taxon>
        <taxon>Nonomuraea</taxon>
    </lineage>
</organism>
<dbReference type="RefSeq" id="WP_219528025.1">
    <property type="nucleotide sequence ID" value="NZ_JAHKRM010000003.1"/>
</dbReference>
<feature type="region of interest" description="Disordered" evidence="1">
    <location>
        <begin position="931"/>
        <end position="950"/>
    </location>
</feature>
<dbReference type="InterPro" id="IPR001242">
    <property type="entry name" value="Condensation_dom"/>
</dbReference>
<feature type="region of interest" description="Disordered" evidence="1">
    <location>
        <begin position="418"/>
        <end position="437"/>
    </location>
</feature>
<evidence type="ECO:0000313" key="4">
    <source>
        <dbReference type="Proteomes" id="UP001597097"/>
    </source>
</evidence>
<gene>
    <name evidence="3" type="ORF">ACFSJ0_60925</name>
</gene>
<dbReference type="PANTHER" id="PTHR45527:SF1">
    <property type="entry name" value="FATTY ACID SYNTHASE"/>
    <property type="match status" value="1"/>
</dbReference>
<dbReference type="InterPro" id="IPR010071">
    <property type="entry name" value="AA_adenyl_dom"/>
</dbReference>